<feature type="domain" description="THO complex subunit 2 N-terminal" evidence="8">
    <location>
        <begin position="131"/>
        <end position="860"/>
    </location>
</feature>
<evidence type="ECO:0000256" key="5">
    <source>
        <dbReference type="SAM" id="MobiDB-lite"/>
    </source>
</evidence>
<accession>A0A420YID8</accession>
<dbReference type="GO" id="GO:0003729">
    <property type="term" value="F:mRNA binding"/>
    <property type="evidence" value="ECO:0007669"/>
    <property type="project" value="TreeGrafter"/>
</dbReference>
<feature type="domain" description="THO complex subunitTHOC2 N-terminal" evidence="7">
    <location>
        <begin position="862"/>
        <end position="938"/>
    </location>
</feature>
<evidence type="ECO:0000256" key="1">
    <source>
        <dbReference type="ARBA" id="ARBA00004123"/>
    </source>
</evidence>
<keyword evidence="4" id="KW-0539">Nucleus</keyword>
<dbReference type="OrthoDB" id="29024at2759"/>
<dbReference type="InterPro" id="IPR021726">
    <property type="entry name" value="THO_THOC2_N"/>
</dbReference>
<dbReference type="GO" id="GO:0006406">
    <property type="term" value="P:mRNA export from nucleus"/>
    <property type="evidence" value="ECO:0007669"/>
    <property type="project" value="InterPro"/>
</dbReference>
<name>A0A420YID8_9PEZI</name>
<feature type="compositionally biased region" description="Basic and acidic residues" evidence="5">
    <location>
        <begin position="1940"/>
        <end position="2006"/>
    </location>
</feature>
<feature type="compositionally biased region" description="Basic and acidic residues" evidence="5">
    <location>
        <begin position="1839"/>
        <end position="1848"/>
    </location>
</feature>
<feature type="compositionally biased region" description="Polar residues" evidence="5">
    <location>
        <begin position="2282"/>
        <end position="2295"/>
    </location>
</feature>
<evidence type="ECO:0000259" key="7">
    <source>
        <dbReference type="Pfam" id="PF11732"/>
    </source>
</evidence>
<evidence type="ECO:0000256" key="2">
    <source>
        <dbReference type="ARBA" id="ARBA00007857"/>
    </source>
</evidence>
<feature type="compositionally biased region" description="Low complexity" evidence="5">
    <location>
        <begin position="2163"/>
        <end position="2172"/>
    </location>
</feature>
<evidence type="ECO:0000256" key="3">
    <source>
        <dbReference type="ARBA" id="ARBA00019596"/>
    </source>
</evidence>
<dbReference type="PANTHER" id="PTHR21597">
    <property type="entry name" value="THO2 PROTEIN"/>
    <property type="match status" value="1"/>
</dbReference>
<feature type="compositionally biased region" description="Basic and acidic residues" evidence="5">
    <location>
        <begin position="1728"/>
        <end position="1804"/>
    </location>
</feature>
<feature type="region of interest" description="Disordered" evidence="5">
    <location>
        <begin position="662"/>
        <end position="687"/>
    </location>
</feature>
<feature type="compositionally biased region" description="Polar residues" evidence="5">
    <location>
        <begin position="1853"/>
        <end position="1865"/>
    </location>
</feature>
<organism evidence="9 10">
    <name type="scientific">Coniochaeta pulveracea</name>
    <dbReference type="NCBI Taxonomy" id="177199"/>
    <lineage>
        <taxon>Eukaryota</taxon>
        <taxon>Fungi</taxon>
        <taxon>Dikarya</taxon>
        <taxon>Ascomycota</taxon>
        <taxon>Pezizomycotina</taxon>
        <taxon>Sordariomycetes</taxon>
        <taxon>Sordariomycetidae</taxon>
        <taxon>Coniochaetales</taxon>
        <taxon>Coniochaetaceae</taxon>
        <taxon>Coniochaeta</taxon>
    </lineage>
</organism>
<feature type="compositionally biased region" description="Basic and acidic residues" evidence="5">
    <location>
        <begin position="1651"/>
        <end position="1663"/>
    </location>
</feature>
<feature type="compositionally biased region" description="Polar residues" evidence="5">
    <location>
        <begin position="2198"/>
        <end position="2211"/>
    </location>
</feature>
<feature type="compositionally biased region" description="Pro residues" evidence="5">
    <location>
        <begin position="2173"/>
        <end position="2187"/>
    </location>
</feature>
<feature type="compositionally biased region" description="Basic and acidic residues" evidence="5">
    <location>
        <begin position="1599"/>
        <end position="1616"/>
    </location>
</feature>
<feature type="compositionally biased region" description="Basic and acidic residues" evidence="5">
    <location>
        <begin position="1866"/>
        <end position="1877"/>
    </location>
</feature>
<feature type="domain" description="THO complex subunitTHOC2 C-terminal" evidence="6">
    <location>
        <begin position="1215"/>
        <end position="1540"/>
    </location>
</feature>
<dbReference type="EMBL" id="QVQW01000008">
    <property type="protein sequence ID" value="RKU47601.1"/>
    <property type="molecule type" value="Genomic_DNA"/>
</dbReference>
<comment type="subcellular location">
    <subcellularLocation>
        <location evidence="1">Nucleus</location>
    </subcellularLocation>
</comment>
<keyword evidence="10" id="KW-1185">Reference proteome</keyword>
<dbReference type="Pfam" id="PF11262">
    <property type="entry name" value="Tho2"/>
    <property type="match status" value="1"/>
</dbReference>
<dbReference type="Pfam" id="PF11732">
    <property type="entry name" value="Thoc2"/>
    <property type="match status" value="1"/>
</dbReference>
<dbReference type="Pfam" id="PF16134">
    <property type="entry name" value="THOC2_N"/>
    <property type="match status" value="1"/>
</dbReference>
<feature type="compositionally biased region" description="Basic and acidic residues" evidence="5">
    <location>
        <begin position="24"/>
        <end position="37"/>
    </location>
</feature>
<feature type="region of interest" description="Disordered" evidence="5">
    <location>
        <begin position="1129"/>
        <end position="1173"/>
    </location>
</feature>
<comment type="similarity">
    <text evidence="2">Belongs to the THOC2 family.</text>
</comment>
<feature type="compositionally biased region" description="Basic and acidic residues" evidence="5">
    <location>
        <begin position="2328"/>
        <end position="2337"/>
    </location>
</feature>
<proteinExistence type="inferred from homology"/>
<evidence type="ECO:0000259" key="6">
    <source>
        <dbReference type="Pfam" id="PF11262"/>
    </source>
</evidence>
<dbReference type="InterPro" id="IPR040007">
    <property type="entry name" value="Tho2"/>
</dbReference>
<dbReference type="Proteomes" id="UP000275385">
    <property type="component" value="Unassembled WGS sequence"/>
</dbReference>
<dbReference type="InterPro" id="IPR021418">
    <property type="entry name" value="THO_THOC2_C"/>
</dbReference>
<protein>
    <recommendedName>
        <fullName evidence="3">THO complex subunit 2</fullName>
    </recommendedName>
</protein>
<dbReference type="STRING" id="177199.A0A420YID8"/>
<feature type="region of interest" description="Disordered" evidence="5">
    <location>
        <begin position="1557"/>
        <end position="2354"/>
    </location>
</feature>
<feature type="compositionally biased region" description="Low complexity" evidence="5">
    <location>
        <begin position="67"/>
        <end position="95"/>
    </location>
</feature>
<sequence>MAPPKRKRPERQPSDAGSSRPSPHRPENTNLGRHDTAYAESSRGGRGGRSTRRNDRRDSGPYNGNNAPATPTPASSTPAAPATTSPIAARPPSAAEFKPSISGTISTPMPAPVEDSIVEPPQPPPFDYKIVTDERLARWDHSGGPDEQSGRQEVVQYGLDSRFEPDVPELTGLFQELFHAVVSSRLKGPEAGTIVKEVVSAAPMESDEASPALDPRVLFLDTISTELEFGHYHASLRDFVMATDISPLLMRQILDPPVLQELGLIRSTFARLGIRLSTNLLYRQANYNLLREETEGFAKLTTELFTTSSREPPHSDSALAMFEKVKGLIGTFDLDVGRVLDVTLDVFAAVLIKQYRFFIKFLRVSSWWPRSEVARSAAVYAGGLPVWALPDHYHWQTTEEEEAALAVKRHERDVAFWDRAREAHLDAFFELGGRQVATAEDLRIASDFADDAQLDAERRWIRETKTLPAPGNRVAAQLLGFKLRFYASEARDEDDVLPANLLYLAALLIKVGFISLADLWAHLWPADDHMEAVREKGLKEQEEKERARRPGGGMNALEKAGALPDDMPSAPTTSSRREAARKSDGQDKTDKEADKKAELPEPEEQKVRLLRQLLMIGAIPESLFILGRYTWLLEAYPDLFPMLHRILHHSVEKVFQDSRPKAEEPFDCGQKPLPDLDQTGVPKGSVKRSAPATKRILRWPFLDNPDHEGSHYRFYWDEWTDNVPVCQTVDDVFVLANTFLNISGVNVGRDADLVLKLCSIGQKSMAEDTSEHNLTRWKDLLRRLLVPALSLTESNTEVVSAVWNLVKQYPTTIRYSIYAEWYEGPTSRLPAMQAAFKRTRVETEGYLKRLSKTNITQMSRALAKPAVSSPGQVFKVALAQVEAYPNLIEVFVNTAKYYTDMGFDVLHWSLLRSLGGKERSRTQESSVLLTSQWLQRLAELSGRIFTEYSNMSPGPVLLYVNHQLYNGNSTDLVILQELISIMGGVVSQTNFNDAQLRAMTGGEVLRREVLKSSGDKREESEKSASRLMKVLVDTKVVAQLLINIAQYRQSALFNVPDDEAHVKVLSATTDDVHAILIQYLDLLRTNLKPEEFDDLVPDVIQLMRDFGLDPGLAFMIARPSLMARIMAPKPVSPKEDSTPSTTTPAIADAEGDVPMDTAGQEATEPASTDDKMLVDTETATAPAPATNGRKPDSFFDALQPLIEAAPDLIPKTDVWQRISPEFYAIFWSFQLGDLTLPQDSYTAEHQRLSGLASAVMKDRSDMSRSGMNRKDKLKRDYITRAEAIQAEMTQLMERYTKTKIRLTRGAAGDMWFPGGMAKINATSDTILEQCIVPRLQVSPIDAEYCFRMVKFLHESQAPNFKLMSLYDRFFNQNRLRSLIFSCTVREGEHLARFMKCVLGELSKWHGSKDAYEKEALGRREKAGVKSRIYHGFATAFGEDGKPTAWLEHDPFRDLLFKWHRNLMIALKSCLTGLEWMHIRNAITVLMAIIDYFPAVDFMGRQFLDILDTISKREAASKTAEESEEGHRVDLSVLAQSVYSAMQKRKTKWIILQAFRPGTSGDQQKDDPKSATTKLRPNAPEFNPSSRSDAAGTGANPEDGEVKDRKDGKDGKDDKANSRTGSSSLPNRPSSLPTKPTRDSAKDSSAANLPKPPHDTKQSKRDSTPKPATPTPAAASLSRPEASRVASGHGLPNRPELPSRPPDVPFNRNGYNGPTIDRFGRPMPGSDRPPARDARDSRDSRDYRDTRDQHPRDSRDHRDARDHARGPDTSRQDRVAEHGRLTDRRTPDVNPRESVRPADRERGTRPEPPPRWNERGPASTAEREREQARDLRSSGPSGPSRDRDGRSPRDGTVSAPSNPRESTQGQDKARLAPDDRPDIINPGRAALLANDRPPSDRGPRDRSVGERSATQDRPVDIPVNPARAALIGEKVRDPPSAPRESQGRDRPPRTESPRRPPEGPRDEQHGRLRHPDHDVASRDVPSHPRGDNRPSGRDADRNNERSRDAPSHRGPPPRQPEPSDHGRLQQQDPNYGRLNPIQSVVDIPSGPSAGPPPSGPRGRGRNPQQRISSANGTPQSALPPPPPPPPARPDGRFDTPDRPPPTGPSSVSNRPRRGAPYDSNNAAMNPHTAPGAAAPPPTPVGVHPDRLRHINPAASGPSTPGNLPDRPSMSRPSPTMPVHPQPGMPPLSTPDRPAAANGATGSRHTPVNTSAMGGQSGPPTPTGPAAGSGHRQPRANRNPLDRVNSLIQQGGQGGGGQIPSGPGSNGRVPFSSQGRGRGGRTLLENSDAQILTSASPMGTPVQERPDPLCRGSHASDRPPRPEPIQTVGDSRDSRDNRHAPAGGDYDSSSRGELEPAALPDGAAAREVLVATVSQKNPGTIGTVGLILLVPLVLLQATIRVRQREILDQLVVQVVTLQRATEMCPLDQALLEGISRCLAASLAIEATEIA</sequence>
<feature type="region of interest" description="Disordered" evidence="5">
    <location>
        <begin position="536"/>
        <end position="601"/>
    </location>
</feature>
<evidence type="ECO:0000313" key="9">
    <source>
        <dbReference type="EMBL" id="RKU47601.1"/>
    </source>
</evidence>
<feature type="compositionally biased region" description="Basic and acidic residues" evidence="5">
    <location>
        <begin position="2302"/>
        <end position="2319"/>
    </location>
</feature>
<evidence type="ECO:0000259" key="8">
    <source>
        <dbReference type="Pfam" id="PF16134"/>
    </source>
</evidence>
<evidence type="ECO:0000313" key="10">
    <source>
        <dbReference type="Proteomes" id="UP000275385"/>
    </source>
</evidence>
<evidence type="ECO:0000256" key="4">
    <source>
        <dbReference type="ARBA" id="ARBA00023242"/>
    </source>
</evidence>
<feature type="compositionally biased region" description="Basic and acidic residues" evidence="5">
    <location>
        <begin position="575"/>
        <end position="601"/>
    </location>
</feature>
<feature type="compositionally biased region" description="Basic and acidic residues" evidence="5">
    <location>
        <begin position="1820"/>
        <end position="1831"/>
    </location>
</feature>
<dbReference type="InterPro" id="IPR032302">
    <property type="entry name" value="THOC2_N"/>
</dbReference>
<feature type="compositionally biased region" description="Low complexity" evidence="5">
    <location>
        <begin position="1621"/>
        <end position="1632"/>
    </location>
</feature>
<feature type="compositionally biased region" description="Pro residues" evidence="5">
    <location>
        <begin position="2076"/>
        <end position="2087"/>
    </location>
</feature>
<feature type="compositionally biased region" description="Basic and acidic residues" evidence="5">
    <location>
        <begin position="1892"/>
        <end position="1914"/>
    </location>
</feature>
<dbReference type="GO" id="GO:0006397">
    <property type="term" value="P:mRNA processing"/>
    <property type="evidence" value="ECO:0007669"/>
    <property type="project" value="InterPro"/>
</dbReference>
<feature type="compositionally biased region" description="Basic and acidic residues" evidence="5">
    <location>
        <begin position="536"/>
        <end position="548"/>
    </location>
</feature>
<reference evidence="9 10" key="1">
    <citation type="submission" date="2018-08" db="EMBL/GenBank/DDBJ databases">
        <title>Draft genome of the lignicolous fungus Coniochaeta pulveracea.</title>
        <authorList>
            <person name="Borstlap C.J."/>
            <person name="De Witt R.N."/>
            <person name="Botha A."/>
            <person name="Volschenk H."/>
        </authorList>
    </citation>
    <scope>NUCLEOTIDE SEQUENCE [LARGE SCALE GENOMIC DNA]</scope>
    <source>
        <strain evidence="9 10">CAB683</strain>
    </source>
</reference>
<dbReference type="PANTHER" id="PTHR21597:SF0">
    <property type="entry name" value="THO COMPLEX SUBUNIT 2"/>
    <property type="match status" value="1"/>
</dbReference>
<comment type="caution">
    <text evidence="9">The sequence shown here is derived from an EMBL/GenBank/DDBJ whole genome shotgun (WGS) entry which is preliminary data.</text>
</comment>
<feature type="compositionally biased region" description="Polar residues" evidence="5">
    <location>
        <begin position="2061"/>
        <end position="2075"/>
    </location>
</feature>
<dbReference type="GO" id="GO:0000445">
    <property type="term" value="C:THO complex part of transcription export complex"/>
    <property type="evidence" value="ECO:0007669"/>
    <property type="project" value="TreeGrafter"/>
</dbReference>
<gene>
    <name evidence="9" type="primary">THO2</name>
    <name evidence="9" type="ORF">DL546_007930</name>
</gene>
<feature type="region of interest" description="Disordered" evidence="5">
    <location>
        <begin position="1"/>
        <end position="109"/>
    </location>
</feature>